<dbReference type="Proteomes" id="UP001162164">
    <property type="component" value="Unassembled WGS sequence"/>
</dbReference>
<feature type="non-terminal residue" evidence="1">
    <location>
        <position position="1"/>
    </location>
</feature>
<comment type="caution">
    <text evidence="1">The sequence shown here is derived from an EMBL/GenBank/DDBJ whole genome shotgun (WGS) entry which is preliminary data.</text>
</comment>
<organism evidence="1 2">
    <name type="scientific">Molorchus minor</name>
    <dbReference type="NCBI Taxonomy" id="1323400"/>
    <lineage>
        <taxon>Eukaryota</taxon>
        <taxon>Metazoa</taxon>
        <taxon>Ecdysozoa</taxon>
        <taxon>Arthropoda</taxon>
        <taxon>Hexapoda</taxon>
        <taxon>Insecta</taxon>
        <taxon>Pterygota</taxon>
        <taxon>Neoptera</taxon>
        <taxon>Endopterygota</taxon>
        <taxon>Coleoptera</taxon>
        <taxon>Polyphaga</taxon>
        <taxon>Cucujiformia</taxon>
        <taxon>Chrysomeloidea</taxon>
        <taxon>Cerambycidae</taxon>
        <taxon>Lamiinae</taxon>
        <taxon>Monochamini</taxon>
        <taxon>Molorchus</taxon>
    </lineage>
</organism>
<gene>
    <name evidence="1" type="ORF">NQ317_000503</name>
</gene>
<evidence type="ECO:0000313" key="2">
    <source>
        <dbReference type="Proteomes" id="UP001162164"/>
    </source>
</evidence>
<name>A0ABQ9JNL4_9CUCU</name>
<protein>
    <submittedName>
        <fullName evidence="1">Uncharacterized protein</fullName>
    </submittedName>
</protein>
<reference evidence="1" key="1">
    <citation type="journal article" date="2023" name="Insect Mol. Biol.">
        <title>Genome sequencing provides insights into the evolution of gene families encoding plant cell wall-degrading enzymes in longhorned beetles.</title>
        <authorList>
            <person name="Shin N.R."/>
            <person name="Okamura Y."/>
            <person name="Kirsch R."/>
            <person name="Pauchet Y."/>
        </authorList>
    </citation>
    <scope>NUCLEOTIDE SEQUENCE</scope>
    <source>
        <strain evidence="1">MMC_N1</strain>
    </source>
</reference>
<sequence>HLYTTELVIPRIKRKFKPNARYNNIVINSKIRIKTEELRSEEINYAEIELEYLEFLIVLQVRPHLSLSSLLQLNSSLLSLSESSDISSVSSVDSPSAAGQTWCSFVSGVLGYMHKKRRASSRVDTSVQAILIANIEMKDVAIHALTFVIRINNYMWATISTKTQNRPEVLRNLLFLTIH</sequence>
<accession>A0ABQ9JNL4</accession>
<evidence type="ECO:0000313" key="1">
    <source>
        <dbReference type="EMBL" id="KAJ8979292.1"/>
    </source>
</evidence>
<proteinExistence type="predicted"/>
<keyword evidence="2" id="KW-1185">Reference proteome</keyword>
<dbReference type="EMBL" id="JAPWTJ010000353">
    <property type="protein sequence ID" value="KAJ8979292.1"/>
    <property type="molecule type" value="Genomic_DNA"/>
</dbReference>